<evidence type="ECO:0000313" key="2">
    <source>
        <dbReference type="Proteomes" id="UP000325081"/>
    </source>
</evidence>
<keyword evidence="2" id="KW-1185">Reference proteome</keyword>
<dbReference type="AlphaFoldDB" id="A0A5A7Q9W5"/>
<dbReference type="OrthoDB" id="912299at2759"/>
<dbReference type="Proteomes" id="UP000325081">
    <property type="component" value="Unassembled WGS sequence"/>
</dbReference>
<sequence>MADDFGAQDLEDGELWLPSDFFSMDEAQLPSKTPTPVGSHSFSKATCMVGFQRVAHNNGLCEALQTLQRFKPAVYGGVSREAARDPCGRGMKKSWTGCLPVTRFQNPNPVQDQIEAFMAERARAEERQQLNRVLLQAGMGARGGTGVFLPRVSNTAAKKGKGPRLNSSHKFHLPPSKNLLNRSQEVYSGYGPTDEVCMPNYWSY</sequence>
<comment type="caution">
    <text evidence="1">The sequence shown here is derived from an EMBL/GenBank/DDBJ whole genome shotgun (WGS) entry which is preliminary data.</text>
</comment>
<evidence type="ECO:0000313" key="1">
    <source>
        <dbReference type="EMBL" id="GER41844.1"/>
    </source>
</evidence>
<name>A0A5A7Q9W5_STRAF</name>
<accession>A0A5A7Q9W5</accession>
<organism evidence="1 2">
    <name type="scientific">Striga asiatica</name>
    <name type="common">Asiatic witchweed</name>
    <name type="synonym">Buchnera asiatica</name>
    <dbReference type="NCBI Taxonomy" id="4170"/>
    <lineage>
        <taxon>Eukaryota</taxon>
        <taxon>Viridiplantae</taxon>
        <taxon>Streptophyta</taxon>
        <taxon>Embryophyta</taxon>
        <taxon>Tracheophyta</taxon>
        <taxon>Spermatophyta</taxon>
        <taxon>Magnoliopsida</taxon>
        <taxon>eudicotyledons</taxon>
        <taxon>Gunneridae</taxon>
        <taxon>Pentapetalae</taxon>
        <taxon>asterids</taxon>
        <taxon>lamiids</taxon>
        <taxon>Lamiales</taxon>
        <taxon>Orobanchaceae</taxon>
        <taxon>Buchnereae</taxon>
        <taxon>Striga</taxon>
    </lineage>
</organism>
<proteinExistence type="predicted"/>
<gene>
    <name evidence="1" type="ORF">STAS_18579</name>
</gene>
<dbReference type="EMBL" id="BKCP01006183">
    <property type="protein sequence ID" value="GER41844.1"/>
    <property type="molecule type" value="Genomic_DNA"/>
</dbReference>
<protein>
    <submittedName>
        <fullName evidence="1">Anaerobic dimethyl sulfoxide reductase</fullName>
    </submittedName>
</protein>
<reference evidence="2" key="1">
    <citation type="journal article" date="2019" name="Curr. Biol.">
        <title>Genome Sequence of Striga asiatica Provides Insight into the Evolution of Plant Parasitism.</title>
        <authorList>
            <person name="Yoshida S."/>
            <person name="Kim S."/>
            <person name="Wafula E.K."/>
            <person name="Tanskanen J."/>
            <person name="Kim Y.M."/>
            <person name="Honaas L."/>
            <person name="Yang Z."/>
            <person name="Spallek T."/>
            <person name="Conn C.E."/>
            <person name="Ichihashi Y."/>
            <person name="Cheong K."/>
            <person name="Cui S."/>
            <person name="Der J.P."/>
            <person name="Gundlach H."/>
            <person name="Jiao Y."/>
            <person name="Hori C."/>
            <person name="Ishida J.K."/>
            <person name="Kasahara H."/>
            <person name="Kiba T."/>
            <person name="Kim M.S."/>
            <person name="Koo N."/>
            <person name="Laohavisit A."/>
            <person name="Lee Y.H."/>
            <person name="Lumba S."/>
            <person name="McCourt P."/>
            <person name="Mortimer J.C."/>
            <person name="Mutuku J.M."/>
            <person name="Nomura T."/>
            <person name="Sasaki-Sekimoto Y."/>
            <person name="Seto Y."/>
            <person name="Wang Y."/>
            <person name="Wakatake T."/>
            <person name="Sakakibara H."/>
            <person name="Demura T."/>
            <person name="Yamaguchi S."/>
            <person name="Yoneyama K."/>
            <person name="Manabe R.I."/>
            <person name="Nelson D.C."/>
            <person name="Schulman A.H."/>
            <person name="Timko M.P."/>
            <person name="dePamphilis C.W."/>
            <person name="Choi D."/>
            <person name="Shirasu K."/>
        </authorList>
    </citation>
    <scope>NUCLEOTIDE SEQUENCE [LARGE SCALE GENOMIC DNA]</scope>
    <source>
        <strain evidence="2">cv. UVA1</strain>
    </source>
</reference>